<proteinExistence type="inferred from homology"/>
<evidence type="ECO:0000256" key="3">
    <source>
        <dbReference type="ARBA" id="ARBA00022490"/>
    </source>
</evidence>
<evidence type="ECO:0000256" key="4">
    <source>
        <dbReference type="SAM" id="MobiDB-lite"/>
    </source>
</evidence>
<feature type="compositionally biased region" description="Basic and acidic residues" evidence="4">
    <location>
        <begin position="119"/>
        <end position="142"/>
    </location>
</feature>
<name>A0ABP0EJG2_9ASCO</name>
<evidence type="ECO:0000313" key="7">
    <source>
        <dbReference type="Proteomes" id="UP001497600"/>
    </source>
</evidence>
<gene>
    <name evidence="6" type="ORF">CAAN4_H03972</name>
</gene>
<protein>
    <recommendedName>
        <fullName evidence="5">PI31 proteasome regulator C-terminal domain-containing protein</fullName>
    </recommendedName>
</protein>
<dbReference type="Proteomes" id="UP001497600">
    <property type="component" value="Chromosome H"/>
</dbReference>
<comment type="subcellular location">
    <subcellularLocation>
        <location evidence="1">Cytoplasm</location>
    </subcellularLocation>
</comment>
<dbReference type="PANTHER" id="PTHR13266">
    <property type="entry name" value="PROTEASOME INHIBITOR"/>
    <property type="match status" value="1"/>
</dbReference>
<feature type="region of interest" description="Disordered" evidence="4">
    <location>
        <begin position="216"/>
        <end position="303"/>
    </location>
</feature>
<accession>A0ABP0EJG2</accession>
<dbReference type="EMBL" id="OZ004260">
    <property type="protein sequence ID" value="CAK7920577.1"/>
    <property type="molecule type" value="Genomic_DNA"/>
</dbReference>
<feature type="compositionally biased region" description="Low complexity" evidence="4">
    <location>
        <begin position="229"/>
        <end position="238"/>
    </location>
</feature>
<feature type="domain" description="PI31 proteasome regulator C-terminal" evidence="5">
    <location>
        <begin position="189"/>
        <end position="254"/>
    </location>
</feature>
<reference evidence="6 7" key="1">
    <citation type="submission" date="2024-01" db="EMBL/GenBank/DDBJ databases">
        <authorList>
            <consortium name="Genoscope - CEA"/>
            <person name="William W."/>
        </authorList>
    </citation>
    <scope>NUCLEOTIDE SEQUENCE [LARGE SCALE GENOMIC DNA]</scope>
    <source>
        <strain evidence="6 7">29B2s-10</strain>
    </source>
</reference>
<dbReference type="Pfam" id="PF08577">
    <property type="entry name" value="PI31_Prot_C"/>
    <property type="match status" value="1"/>
</dbReference>
<dbReference type="PANTHER" id="PTHR13266:SF1">
    <property type="entry name" value="PROTEASOME INHIBITOR PI31 SUBUNIT"/>
    <property type="match status" value="1"/>
</dbReference>
<organism evidence="6 7">
    <name type="scientific">[Candida] anglica</name>
    <dbReference type="NCBI Taxonomy" id="148631"/>
    <lineage>
        <taxon>Eukaryota</taxon>
        <taxon>Fungi</taxon>
        <taxon>Dikarya</taxon>
        <taxon>Ascomycota</taxon>
        <taxon>Saccharomycotina</taxon>
        <taxon>Pichiomycetes</taxon>
        <taxon>Debaryomycetaceae</taxon>
        <taxon>Kurtzmaniella</taxon>
    </lineage>
</organism>
<evidence type="ECO:0000256" key="1">
    <source>
        <dbReference type="ARBA" id="ARBA00004496"/>
    </source>
</evidence>
<feature type="compositionally biased region" description="Gly residues" evidence="4">
    <location>
        <begin position="258"/>
        <end position="303"/>
    </location>
</feature>
<evidence type="ECO:0000256" key="2">
    <source>
        <dbReference type="ARBA" id="ARBA00006405"/>
    </source>
</evidence>
<comment type="similarity">
    <text evidence="2">Belongs to the proteasome inhibitor PI31 family.</text>
</comment>
<keyword evidence="3" id="KW-0963">Cytoplasm</keyword>
<feature type="region of interest" description="Disordered" evidence="4">
    <location>
        <begin position="118"/>
        <end position="199"/>
    </location>
</feature>
<sequence length="303" mass="32695">MSSEKVQKESISILQEWIRDVTGVVTGTSTNGPNTAQLIYFKGQTCALIINIDFTNEDIIKIKFLDSVNGGQKDFQFEVNSDRSNEELPSDFKDRFIKEISQLKEFIIKTLKVPNISTEHQRSNDYQRSRPGDSDDGGREPKIPTVSNNEPPLHRGNRPPDMPDFDDEYEILRREPLSARPSYDAFPSIGDDDLNPPGLPKHPEMKPYLDHRPGYGDGGMHPSGNHPLFSGRFGRGSPSGPPGVPPGARYDDPTTGDGFEGIGGPGFQGNFGPPGYGSGSGSGSGFGFGPGSGSGSGSGPFGF</sequence>
<dbReference type="InterPro" id="IPR013886">
    <property type="entry name" value="PI31_Prot_C"/>
</dbReference>
<evidence type="ECO:0000313" key="6">
    <source>
        <dbReference type="EMBL" id="CAK7920577.1"/>
    </source>
</evidence>
<dbReference type="InterPro" id="IPR045128">
    <property type="entry name" value="PI31-like"/>
</dbReference>
<evidence type="ECO:0000259" key="5">
    <source>
        <dbReference type="Pfam" id="PF08577"/>
    </source>
</evidence>
<keyword evidence="7" id="KW-1185">Reference proteome</keyword>